<sequence>MSNYQSLGPMASTRGIRNPDKPMIFTTSHSSKSNRTASLVSFHSPVRLLQPPLDSSTHRFRFVPSSTQYSNLGFCDPFSQKLKKSTPGFYALEGPDDTNSIESMNLLRRSL</sequence>
<comment type="caution">
    <text evidence="1">The sequence shown here is derived from an EMBL/GenBank/DDBJ whole genome shotgun (WGS) entry which is preliminary data.</text>
</comment>
<accession>A0ACC2KZV2</accession>
<name>A0ACC2KZV2_PERAE</name>
<dbReference type="Proteomes" id="UP001234297">
    <property type="component" value="Chromosome 6"/>
</dbReference>
<dbReference type="EMBL" id="CM056814">
    <property type="protein sequence ID" value="KAJ8626421.1"/>
    <property type="molecule type" value="Genomic_DNA"/>
</dbReference>
<keyword evidence="2" id="KW-1185">Reference proteome</keyword>
<protein>
    <submittedName>
        <fullName evidence="1">Uncharacterized protein</fullName>
    </submittedName>
</protein>
<reference evidence="1 2" key="1">
    <citation type="journal article" date="2022" name="Hortic Res">
        <title>A haplotype resolved chromosomal level avocado genome allows analysis of novel avocado genes.</title>
        <authorList>
            <person name="Nath O."/>
            <person name="Fletcher S.J."/>
            <person name="Hayward A."/>
            <person name="Shaw L.M."/>
            <person name="Masouleh A.K."/>
            <person name="Furtado A."/>
            <person name="Henry R.J."/>
            <person name="Mitter N."/>
        </authorList>
    </citation>
    <scope>NUCLEOTIDE SEQUENCE [LARGE SCALE GENOMIC DNA]</scope>
    <source>
        <strain evidence="2">cv. Hass</strain>
    </source>
</reference>
<gene>
    <name evidence="1" type="ORF">MRB53_019728</name>
</gene>
<evidence type="ECO:0000313" key="1">
    <source>
        <dbReference type="EMBL" id="KAJ8626421.1"/>
    </source>
</evidence>
<evidence type="ECO:0000313" key="2">
    <source>
        <dbReference type="Proteomes" id="UP001234297"/>
    </source>
</evidence>
<organism evidence="1 2">
    <name type="scientific">Persea americana</name>
    <name type="common">Avocado</name>
    <dbReference type="NCBI Taxonomy" id="3435"/>
    <lineage>
        <taxon>Eukaryota</taxon>
        <taxon>Viridiplantae</taxon>
        <taxon>Streptophyta</taxon>
        <taxon>Embryophyta</taxon>
        <taxon>Tracheophyta</taxon>
        <taxon>Spermatophyta</taxon>
        <taxon>Magnoliopsida</taxon>
        <taxon>Magnoliidae</taxon>
        <taxon>Laurales</taxon>
        <taxon>Lauraceae</taxon>
        <taxon>Persea</taxon>
    </lineage>
</organism>
<proteinExistence type="predicted"/>